<dbReference type="InterPro" id="IPR002772">
    <property type="entry name" value="Glyco_hydro_3_C"/>
</dbReference>
<dbReference type="PANTHER" id="PTHR42715">
    <property type="entry name" value="BETA-GLUCOSIDASE"/>
    <property type="match status" value="1"/>
</dbReference>
<dbReference type="InterPro" id="IPR026891">
    <property type="entry name" value="Fn3-like"/>
</dbReference>
<dbReference type="Proteomes" id="UP001499951">
    <property type="component" value="Unassembled WGS sequence"/>
</dbReference>
<name>A0ABP3PJS4_9PROT</name>
<evidence type="ECO:0000313" key="7">
    <source>
        <dbReference type="EMBL" id="GAA0568684.1"/>
    </source>
</evidence>
<comment type="caution">
    <text evidence="7">The sequence shown here is derived from an EMBL/GenBank/DDBJ whole genome shotgun (WGS) entry which is preliminary data.</text>
</comment>
<dbReference type="GO" id="GO:0016787">
    <property type="term" value="F:hydrolase activity"/>
    <property type="evidence" value="ECO:0007669"/>
    <property type="project" value="UniProtKB-KW"/>
</dbReference>
<dbReference type="InterPro" id="IPR036962">
    <property type="entry name" value="Glyco_hydro_3_N_sf"/>
</dbReference>
<evidence type="ECO:0000256" key="3">
    <source>
        <dbReference type="ARBA" id="ARBA00023277"/>
    </source>
</evidence>
<keyword evidence="4 5" id="KW-0326">Glycosidase</keyword>
<evidence type="ECO:0000256" key="1">
    <source>
        <dbReference type="ARBA" id="ARBA00005336"/>
    </source>
</evidence>
<dbReference type="Gene3D" id="3.40.50.1700">
    <property type="entry name" value="Glycoside hydrolase family 3 C-terminal domain"/>
    <property type="match status" value="1"/>
</dbReference>
<proteinExistence type="inferred from homology"/>
<reference evidence="8" key="1">
    <citation type="journal article" date="2019" name="Int. J. Syst. Evol. Microbiol.">
        <title>The Global Catalogue of Microorganisms (GCM) 10K type strain sequencing project: providing services to taxonomists for standard genome sequencing and annotation.</title>
        <authorList>
            <consortium name="The Broad Institute Genomics Platform"/>
            <consortium name="The Broad Institute Genome Sequencing Center for Infectious Disease"/>
            <person name="Wu L."/>
            <person name="Ma J."/>
        </authorList>
    </citation>
    <scope>NUCLEOTIDE SEQUENCE [LARGE SCALE GENOMIC DNA]</scope>
    <source>
        <strain evidence="8">JCM 15089</strain>
    </source>
</reference>
<dbReference type="Gene3D" id="2.60.40.10">
    <property type="entry name" value="Immunoglobulins"/>
    <property type="match status" value="1"/>
</dbReference>
<organism evidence="7 8">
    <name type="scientific">Rhizomicrobium electricum</name>
    <dbReference type="NCBI Taxonomy" id="480070"/>
    <lineage>
        <taxon>Bacteria</taxon>
        <taxon>Pseudomonadati</taxon>
        <taxon>Pseudomonadota</taxon>
        <taxon>Alphaproteobacteria</taxon>
        <taxon>Micropepsales</taxon>
        <taxon>Micropepsaceae</taxon>
        <taxon>Rhizomicrobium</taxon>
    </lineage>
</organism>
<dbReference type="InterPro" id="IPR013783">
    <property type="entry name" value="Ig-like_fold"/>
</dbReference>
<evidence type="ECO:0000256" key="4">
    <source>
        <dbReference type="ARBA" id="ARBA00023295"/>
    </source>
</evidence>
<dbReference type="Pfam" id="PF14310">
    <property type="entry name" value="Fn3-like"/>
    <property type="match status" value="1"/>
</dbReference>
<sequence>MNTALSPDARADLIQKEMTRDEMLVLVDGYLGVAYQKGFHDPIPAWMKPLLPGSAGFVPGIPRLGIPALTESDASLGVANGGNMRPGDTAVALPSSLLTAATFNPSVAFEGGAMIGREARAKGFNVMLAGGVNLAREPRNGRTFEYVGEDPWLAGLIAGASIKGIQSQSIISTAKHFAFNDQETARTVMSVAMEEGDARESDLLAFEIALEKGDPGAIMCSYNRYKNVYACENPYLLTDVLRSDWGYQGFVLSDWGAVHSTEKAVNAGLDQESSNGSDAIDFFGTPLRDAVAKGTVPEARLRQMVHRILRTMFAKGLFDRPVVKGPIDVYGDLAVAQKNAEEGIVLLKNEKAALPLDPGKKRQKIAVIGGFADKGVLSGGGSSQVHGIGHTKDMHVSLGGGTKVIGGTTWTLPRDTGVLHATAPLAEIKKMAPKARVSFTDGDDIAQAVAAAKKADVAIVFATQYMTEGVDVIDLALPGNQNALIEAVAAANPNTIVVLETGGPVTMPWLDRVAGVVEAWYPGNGGAAAIARILFGEVNPSGRLPVTFPLAESQLPHPIITGQRPDRKIVGTSGTPTAYDVIYQEGSRVGYRWFEDQKLTPQFPFGYGLSYTSFAFENLKLVGASTIKAEFDVKNTGIRAGKTVAQVYVKPPFGPVRLVGFEKVELSPGESKHVTLYADRRLIAMFNADANQWNVAEGDYVVRLGGSATDKAAVGTVHVNAGTVRP</sequence>
<dbReference type="Pfam" id="PF00933">
    <property type="entry name" value="Glyco_hydro_3"/>
    <property type="match status" value="1"/>
</dbReference>
<dbReference type="EMBL" id="BAAADD010000004">
    <property type="protein sequence ID" value="GAA0568684.1"/>
    <property type="molecule type" value="Genomic_DNA"/>
</dbReference>
<dbReference type="PROSITE" id="PS00775">
    <property type="entry name" value="GLYCOSYL_HYDROL_F3"/>
    <property type="match status" value="1"/>
</dbReference>
<dbReference type="InterPro" id="IPR017853">
    <property type="entry name" value="GH"/>
</dbReference>
<dbReference type="InterPro" id="IPR050288">
    <property type="entry name" value="Cellulose_deg_GH3"/>
</dbReference>
<gene>
    <name evidence="7" type="ORF">GCM10008942_16610</name>
</gene>
<dbReference type="Gene3D" id="3.20.20.300">
    <property type="entry name" value="Glycoside hydrolase, family 3, N-terminal domain"/>
    <property type="match status" value="1"/>
</dbReference>
<dbReference type="PANTHER" id="PTHR42715:SF10">
    <property type="entry name" value="BETA-GLUCOSIDASE"/>
    <property type="match status" value="1"/>
</dbReference>
<keyword evidence="3" id="KW-0119">Carbohydrate metabolism</keyword>
<dbReference type="InterPro" id="IPR036881">
    <property type="entry name" value="Glyco_hydro_3_C_sf"/>
</dbReference>
<keyword evidence="8" id="KW-1185">Reference proteome</keyword>
<protein>
    <submittedName>
        <fullName evidence="7">Glycoside hydrolase family 3 protein</fullName>
    </submittedName>
</protein>
<dbReference type="InterPro" id="IPR019800">
    <property type="entry name" value="Glyco_hydro_3_AS"/>
</dbReference>
<feature type="domain" description="Fibronectin type III-like" evidence="6">
    <location>
        <begin position="643"/>
        <end position="708"/>
    </location>
</feature>
<dbReference type="Pfam" id="PF01915">
    <property type="entry name" value="Glyco_hydro_3_C"/>
    <property type="match status" value="1"/>
</dbReference>
<evidence type="ECO:0000256" key="5">
    <source>
        <dbReference type="RuleBase" id="RU361161"/>
    </source>
</evidence>
<evidence type="ECO:0000256" key="2">
    <source>
        <dbReference type="ARBA" id="ARBA00022801"/>
    </source>
</evidence>
<dbReference type="InterPro" id="IPR001764">
    <property type="entry name" value="Glyco_hydro_3_N"/>
</dbReference>
<evidence type="ECO:0000259" key="6">
    <source>
        <dbReference type="SMART" id="SM01217"/>
    </source>
</evidence>
<dbReference type="SUPFAM" id="SSF51445">
    <property type="entry name" value="(Trans)glycosidases"/>
    <property type="match status" value="1"/>
</dbReference>
<accession>A0ABP3PJS4</accession>
<dbReference type="PRINTS" id="PR00133">
    <property type="entry name" value="GLHYDRLASE3"/>
</dbReference>
<dbReference type="SUPFAM" id="SSF52279">
    <property type="entry name" value="Beta-D-glucan exohydrolase, C-terminal domain"/>
    <property type="match status" value="1"/>
</dbReference>
<dbReference type="RefSeq" id="WP_208393656.1">
    <property type="nucleotide sequence ID" value="NZ_BAAADD010000004.1"/>
</dbReference>
<comment type="similarity">
    <text evidence="1 5">Belongs to the glycosyl hydrolase 3 family.</text>
</comment>
<evidence type="ECO:0000313" key="8">
    <source>
        <dbReference type="Proteomes" id="UP001499951"/>
    </source>
</evidence>
<keyword evidence="2 5" id="KW-0378">Hydrolase</keyword>
<dbReference type="SMART" id="SM01217">
    <property type="entry name" value="Fn3_like"/>
    <property type="match status" value="1"/>
</dbReference>